<comment type="caution">
    <text evidence="1">The sequence shown here is derived from an EMBL/GenBank/DDBJ whole genome shotgun (WGS) entry which is preliminary data.</text>
</comment>
<keyword evidence="2" id="KW-1185">Reference proteome</keyword>
<sequence length="80" mass="8440">MAGAGQAIAAQPHQQALPGRVPALLHQTQIGGLHLRVTRQQTLERFHHGGGVVRGLAEQYVGVGFRPAGFRGLVAAVVQQ</sequence>
<evidence type="ECO:0000313" key="1">
    <source>
        <dbReference type="EMBL" id="MBF5056563.1"/>
    </source>
</evidence>
<accession>A0ABS0AR00</accession>
<evidence type="ECO:0000313" key="2">
    <source>
        <dbReference type="Proteomes" id="UP000662703"/>
    </source>
</evidence>
<gene>
    <name evidence="1" type="ORF">Y5W_01857</name>
</gene>
<proteinExistence type="predicted"/>
<organism evidence="1 2">
    <name type="scientific">Alloalcanivorax profundimaris</name>
    <dbReference type="NCBI Taxonomy" id="2735259"/>
    <lineage>
        <taxon>Bacteria</taxon>
        <taxon>Pseudomonadati</taxon>
        <taxon>Pseudomonadota</taxon>
        <taxon>Gammaproteobacteria</taxon>
        <taxon>Oceanospirillales</taxon>
        <taxon>Alcanivoracaceae</taxon>
        <taxon>Alloalcanivorax</taxon>
    </lineage>
</organism>
<name>A0ABS0AR00_9GAMM</name>
<reference evidence="1 2" key="1">
    <citation type="submission" date="2012-09" db="EMBL/GenBank/DDBJ databases">
        <title>Genome Sequence of alkane-degrading Bacterium Alcanivorax sp. 521-1.</title>
        <authorList>
            <person name="Lai Q."/>
            <person name="Shao Z."/>
        </authorList>
    </citation>
    <scope>NUCLEOTIDE SEQUENCE [LARGE SCALE GENOMIC DNA]</scope>
    <source>
        <strain evidence="1 2">521-1</strain>
    </source>
</reference>
<protein>
    <submittedName>
        <fullName evidence="1">Uncharacterized protein</fullName>
    </submittedName>
</protein>
<dbReference type="Proteomes" id="UP000662703">
    <property type="component" value="Unassembled WGS sequence"/>
</dbReference>
<dbReference type="EMBL" id="ARXX01000025">
    <property type="protein sequence ID" value="MBF5056563.1"/>
    <property type="molecule type" value="Genomic_DNA"/>
</dbReference>